<dbReference type="SUPFAM" id="SSF51230">
    <property type="entry name" value="Single hybrid motif"/>
    <property type="match status" value="1"/>
</dbReference>
<dbReference type="EMBL" id="VITW01000016">
    <property type="protein sequence ID" value="TWB66325.1"/>
    <property type="molecule type" value="Genomic_DNA"/>
</dbReference>
<keyword evidence="1" id="KW-0092">Biotin</keyword>
<protein>
    <submittedName>
        <fullName evidence="3">Biotin-dependent enzyme</fullName>
    </submittedName>
</protein>
<dbReference type="CDD" id="cd06850">
    <property type="entry name" value="biotinyl_domain"/>
    <property type="match status" value="1"/>
</dbReference>
<proteinExistence type="predicted"/>
<sequence>MKHSFEVDGVEYQLWLSRYRENYRLCLHDRVIAPIAFSDRGDGHGVVTIANESRPVRFAIDGETVHVHISGETRSLRYRDPLRTLATSKQEISQAVARAPLPGVVVVTRVSSGQSVCAGTALMTIESMKLETVIRSPQDGIVERIHFEEGESFEQDAVLVTLIEERF</sequence>
<dbReference type="InterPro" id="IPR050709">
    <property type="entry name" value="Biotin_Carboxyl_Carrier/Decarb"/>
</dbReference>
<dbReference type="STRING" id="1399419.A5906_09430"/>
<comment type="caution">
    <text evidence="3">The sequence shown here is derived from an EMBL/GenBank/DDBJ whole genome shotgun (WGS) entry which is preliminary data.</text>
</comment>
<dbReference type="PROSITE" id="PS50968">
    <property type="entry name" value="BIOTINYL_LIPOYL"/>
    <property type="match status" value="1"/>
</dbReference>
<organism evidence="3 4">
    <name type="scientific">Bradyrhizobium sacchari</name>
    <dbReference type="NCBI Taxonomy" id="1399419"/>
    <lineage>
        <taxon>Bacteria</taxon>
        <taxon>Pseudomonadati</taxon>
        <taxon>Pseudomonadota</taxon>
        <taxon>Alphaproteobacteria</taxon>
        <taxon>Hyphomicrobiales</taxon>
        <taxon>Nitrobacteraceae</taxon>
        <taxon>Bradyrhizobium</taxon>
    </lineage>
</organism>
<dbReference type="AlphaFoldDB" id="A0A560J651"/>
<dbReference type="PANTHER" id="PTHR45266">
    <property type="entry name" value="OXALOACETATE DECARBOXYLASE ALPHA CHAIN"/>
    <property type="match status" value="1"/>
</dbReference>
<dbReference type="Proteomes" id="UP000315914">
    <property type="component" value="Unassembled WGS sequence"/>
</dbReference>
<dbReference type="Pfam" id="PF00364">
    <property type="entry name" value="Biotin_lipoyl"/>
    <property type="match status" value="1"/>
</dbReference>
<dbReference type="RefSeq" id="WP_161495459.1">
    <property type="nucleotide sequence ID" value="NZ_LWIG01000047.1"/>
</dbReference>
<gene>
    <name evidence="3" type="ORF">FBZ95_11628</name>
</gene>
<evidence type="ECO:0000313" key="3">
    <source>
        <dbReference type="EMBL" id="TWB66325.1"/>
    </source>
</evidence>
<evidence type="ECO:0000256" key="1">
    <source>
        <dbReference type="ARBA" id="ARBA00023267"/>
    </source>
</evidence>
<keyword evidence="4" id="KW-1185">Reference proteome</keyword>
<dbReference type="InterPro" id="IPR011053">
    <property type="entry name" value="Single_hybrid_motif"/>
</dbReference>
<dbReference type="InterPro" id="IPR000089">
    <property type="entry name" value="Biotin_lipoyl"/>
</dbReference>
<name>A0A560J651_9BRAD</name>
<accession>A0A560J651</accession>
<reference evidence="3 4" key="1">
    <citation type="submission" date="2019-06" db="EMBL/GenBank/DDBJ databases">
        <title>Genomic Encyclopedia of Type Strains, Phase IV (KMG-V): Genome sequencing to study the core and pangenomes of soil and plant-associated prokaryotes.</title>
        <authorList>
            <person name="Whitman W."/>
        </authorList>
    </citation>
    <scope>NUCLEOTIDE SEQUENCE [LARGE SCALE GENOMIC DNA]</scope>
    <source>
        <strain evidence="3 4">BR 10556</strain>
    </source>
</reference>
<dbReference type="OrthoDB" id="8902504at2"/>
<evidence type="ECO:0000313" key="4">
    <source>
        <dbReference type="Proteomes" id="UP000315914"/>
    </source>
</evidence>
<feature type="domain" description="Lipoyl-binding" evidence="2">
    <location>
        <begin position="87"/>
        <end position="163"/>
    </location>
</feature>
<evidence type="ECO:0000259" key="2">
    <source>
        <dbReference type="PROSITE" id="PS50968"/>
    </source>
</evidence>
<dbReference type="PANTHER" id="PTHR45266:SF3">
    <property type="entry name" value="OXALOACETATE DECARBOXYLASE ALPHA CHAIN"/>
    <property type="match status" value="1"/>
</dbReference>
<dbReference type="Gene3D" id="2.40.50.100">
    <property type="match status" value="1"/>
</dbReference>